<dbReference type="OrthoDB" id="962613at2"/>
<keyword evidence="2" id="KW-1185">Reference proteome</keyword>
<dbReference type="Proteomes" id="UP000198598">
    <property type="component" value="Unassembled WGS sequence"/>
</dbReference>
<sequence>MTRTAMPTAATPSDTTAQPTLQVLLSQSEDEFYGSLQRIWNNVVQLEDMGIIQQENDKFVYAYRLAEAELQRAYSEKAFATLTAQVS</sequence>
<dbReference type="AlphaFoldDB" id="A0A1I1GSM5"/>
<evidence type="ECO:0000313" key="2">
    <source>
        <dbReference type="Proteomes" id="UP000198598"/>
    </source>
</evidence>
<protein>
    <submittedName>
        <fullName evidence="1">Uncharacterized protein</fullName>
    </submittedName>
</protein>
<proteinExistence type="predicted"/>
<organism evidence="1 2">
    <name type="scientific">Spirosoma endophyticum</name>
    <dbReference type="NCBI Taxonomy" id="662367"/>
    <lineage>
        <taxon>Bacteria</taxon>
        <taxon>Pseudomonadati</taxon>
        <taxon>Bacteroidota</taxon>
        <taxon>Cytophagia</taxon>
        <taxon>Cytophagales</taxon>
        <taxon>Cytophagaceae</taxon>
        <taxon>Spirosoma</taxon>
    </lineage>
</organism>
<dbReference type="RefSeq" id="WP_093822893.1">
    <property type="nucleotide sequence ID" value="NZ_FOLQ01000001.1"/>
</dbReference>
<accession>A0A1I1GSM5</accession>
<dbReference type="EMBL" id="FOLQ01000001">
    <property type="protein sequence ID" value="SFC14501.1"/>
    <property type="molecule type" value="Genomic_DNA"/>
</dbReference>
<gene>
    <name evidence="1" type="ORF">SAMN05216167_101546</name>
</gene>
<evidence type="ECO:0000313" key="1">
    <source>
        <dbReference type="EMBL" id="SFC14501.1"/>
    </source>
</evidence>
<reference evidence="1 2" key="1">
    <citation type="submission" date="2016-10" db="EMBL/GenBank/DDBJ databases">
        <authorList>
            <person name="de Groot N.N."/>
        </authorList>
    </citation>
    <scope>NUCLEOTIDE SEQUENCE [LARGE SCALE GENOMIC DNA]</scope>
    <source>
        <strain evidence="1 2">DSM 26130</strain>
    </source>
</reference>
<name>A0A1I1GSM5_9BACT</name>